<evidence type="ECO:0000256" key="3">
    <source>
        <dbReference type="ARBA" id="ARBA00012239"/>
    </source>
</evidence>
<dbReference type="NCBIfam" id="TIGR01977">
    <property type="entry name" value="am_tr_V_EF2568"/>
    <property type="match status" value="1"/>
</dbReference>
<comment type="caution">
    <text evidence="7">The sequence shown here is derived from an EMBL/GenBank/DDBJ whole genome shotgun (WGS) entry which is preliminary data.</text>
</comment>
<reference evidence="7" key="1">
    <citation type="submission" date="2020-10" db="EMBL/GenBank/DDBJ databases">
        <authorList>
            <person name="Gilroy R."/>
        </authorList>
    </citation>
    <scope>NUCLEOTIDE SEQUENCE</scope>
    <source>
        <strain evidence="7">ChiHecec3B27-6122</strain>
    </source>
</reference>
<comment type="cofactor">
    <cofactor evidence="1">
        <name>pyridoxal 5'-phosphate</name>
        <dbReference type="ChEBI" id="CHEBI:597326"/>
    </cofactor>
</comment>
<name>A0A9D1G453_9FIRM</name>
<dbReference type="Pfam" id="PF00266">
    <property type="entry name" value="Aminotran_5"/>
    <property type="match status" value="1"/>
</dbReference>
<keyword evidence="7" id="KW-0808">Transferase</keyword>
<evidence type="ECO:0000313" key="7">
    <source>
        <dbReference type="EMBL" id="HIS96667.1"/>
    </source>
</evidence>
<accession>A0A9D1G453</accession>
<reference evidence="7" key="2">
    <citation type="journal article" date="2021" name="PeerJ">
        <title>Extensive microbial diversity within the chicken gut microbiome revealed by metagenomics and culture.</title>
        <authorList>
            <person name="Gilroy R."/>
            <person name="Ravi A."/>
            <person name="Getino M."/>
            <person name="Pursley I."/>
            <person name="Horton D.L."/>
            <person name="Alikhan N.F."/>
            <person name="Baker D."/>
            <person name="Gharbi K."/>
            <person name="Hall N."/>
            <person name="Watson M."/>
            <person name="Adriaenssens E.M."/>
            <person name="Foster-Nyarko E."/>
            <person name="Jarju S."/>
            <person name="Secka A."/>
            <person name="Antonio M."/>
            <person name="Oren A."/>
            <person name="Chaudhuri R.R."/>
            <person name="La Ragione R."/>
            <person name="Hildebrand F."/>
            <person name="Pallen M.J."/>
        </authorList>
    </citation>
    <scope>NUCLEOTIDE SEQUENCE</scope>
    <source>
        <strain evidence="7">ChiHecec3B27-6122</strain>
    </source>
</reference>
<dbReference type="InterPro" id="IPR015422">
    <property type="entry name" value="PyrdxlP-dep_Trfase_small"/>
</dbReference>
<gene>
    <name evidence="7" type="ORF">IAD42_01675</name>
</gene>
<dbReference type="GO" id="GO:0031071">
    <property type="term" value="F:cysteine desulfurase activity"/>
    <property type="evidence" value="ECO:0007669"/>
    <property type="project" value="UniProtKB-EC"/>
</dbReference>
<dbReference type="AlphaFoldDB" id="A0A9D1G453"/>
<sequence>MIYLDNAATAYPKAPGVARSMYDYVEKVGATINRSSYASAQEAGLVTLTLRERLCRLFGHPDPTRAVITPGATAGLNMVIKGLLRPGDHCIVSSMEHNAVMRPLMQLEKEGVSFDRAPCDKEGRLELEKLPGLIRENTKLVVMAHASNVSGTVQDAEAVGKICAEHGIPFALDAAQSAGHMDVDFGRFRLSALAVPGHKGLLGPQGIGALLLDAQFAEKLTPLIAGGTGSASDMEELPGWMPDRFESGTMNLPGIYGLETALRYIEERGIADLEAHERRLTRRFLDGLRSIKNVRLFGPYDLSARTGVISIGFIRRDNADAAWQLERDFGVLTRCGLHCAPSAHKTLESWPEGSVRFSIGYANTEADIDGALEAIEATSS</sequence>
<dbReference type="Gene3D" id="3.40.640.10">
    <property type="entry name" value="Type I PLP-dependent aspartate aminotransferase-like (Major domain)"/>
    <property type="match status" value="1"/>
</dbReference>
<dbReference type="PANTHER" id="PTHR43586:SF4">
    <property type="entry name" value="ISOPENICILLIN N EPIMERASE"/>
    <property type="match status" value="1"/>
</dbReference>
<evidence type="ECO:0000256" key="2">
    <source>
        <dbReference type="ARBA" id="ARBA00010447"/>
    </source>
</evidence>
<evidence type="ECO:0000259" key="6">
    <source>
        <dbReference type="Pfam" id="PF00266"/>
    </source>
</evidence>
<evidence type="ECO:0000313" key="8">
    <source>
        <dbReference type="Proteomes" id="UP000886876"/>
    </source>
</evidence>
<dbReference type="PANTHER" id="PTHR43586">
    <property type="entry name" value="CYSTEINE DESULFURASE"/>
    <property type="match status" value="1"/>
</dbReference>
<dbReference type="EC" id="2.8.1.7" evidence="3"/>
<evidence type="ECO:0000256" key="4">
    <source>
        <dbReference type="ARBA" id="ARBA00022898"/>
    </source>
</evidence>
<dbReference type="GO" id="GO:0008483">
    <property type="term" value="F:transaminase activity"/>
    <property type="evidence" value="ECO:0007669"/>
    <property type="project" value="UniProtKB-KW"/>
</dbReference>
<dbReference type="Proteomes" id="UP000886876">
    <property type="component" value="Unassembled WGS sequence"/>
</dbReference>
<evidence type="ECO:0000256" key="1">
    <source>
        <dbReference type="ARBA" id="ARBA00001933"/>
    </source>
</evidence>
<dbReference type="InterPro" id="IPR000192">
    <property type="entry name" value="Aminotrans_V_dom"/>
</dbReference>
<dbReference type="InterPro" id="IPR016454">
    <property type="entry name" value="Cysteine_dSase"/>
</dbReference>
<dbReference type="SUPFAM" id="SSF53383">
    <property type="entry name" value="PLP-dependent transferases"/>
    <property type="match status" value="1"/>
</dbReference>
<protein>
    <recommendedName>
        <fullName evidence="3">cysteine desulfurase</fullName>
        <ecNumber evidence="3">2.8.1.7</ecNumber>
    </recommendedName>
</protein>
<proteinExistence type="inferred from homology"/>
<keyword evidence="4" id="KW-0663">Pyridoxal phosphate</keyword>
<dbReference type="InterPro" id="IPR010969">
    <property type="entry name" value="Cys_dSase-rel_unknwn_funct"/>
</dbReference>
<dbReference type="InterPro" id="IPR015424">
    <property type="entry name" value="PyrdxlP-dep_Trfase"/>
</dbReference>
<comment type="similarity">
    <text evidence="2">Belongs to the class-V pyridoxal-phosphate-dependent aminotransferase family. Csd subfamily.</text>
</comment>
<dbReference type="EMBL" id="DVJS01000037">
    <property type="protein sequence ID" value="HIS96667.1"/>
    <property type="molecule type" value="Genomic_DNA"/>
</dbReference>
<organism evidence="7 8">
    <name type="scientific">Candidatus Scatomorpha pullistercoris</name>
    <dbReference type="NCBI Taxonomy" id="2840929"/>
    <lineage>
        <taxon>Bacteria</taxon>
        <taxon>Bacillati</taxon>
        <taxon>Bacillota</taxon>
        <taxon>Clostridia</taxon>
        <taxon>Eubacteriales</taxon>
        <taxon>Candidatus Scatomorpha</taxon>
    </lineage>
</organism>
<comment type="catalytic activity">
    <reaction evidence="5">
        <text>(sulfur carrier)-H + L-cysteine = (sulfur carrier)-SH + L-alanine</text>
        <dbReference type="Rhea" id="RHEA:43892"/>
        <dbReference type="Rhea" id="RHEA-COMP:14737"/>
        <dbReference type="Rhea" id="RHEA-COMP:14739"/>
        <dbReference type="ChEBI" id="CHEBI:29917"/>
        <dbReference type="ChEBI" id="CHEBI:35235"/>
        <dbReference type="ChEBI" id="CHEBI:57972"/>
        <dbReference type="ChEBI" id="CHEBI:64428"/>
        <dbReference type="EC" id="2.8.1.7"/>
    </reaction>
</comment>
<feature type="domain" description="Aminotransferase class V" evidence="6">
    <location>
        <begin position="2"/>
        <end position="369"/>
    </location>
</feature>
<evidence type="ECO:0000256" key="5">
    <source>
        <dbReference type="ARBA" id="ARBA00050776"/>
    </source>
</evidence>
<dbReference type="PIRSF" id="PIRSF005572">
    <property type="entry name" value="NifS"/>
    <property type="match status" value="1"/>
</dbReference>
<dbReference type="InterPro" id="IPR015421">
    <property type="entry name" value="PyrdxlP-dep_Trfase_major"/>
</dbReference>
<keyword evidence="7" id="KW-0032">Aminotransferase</keyword>
<dbReference type="Gene3D" id="3.90.1150.10">
    <property type="entry name" value="Aspartate Aminotransferase, domain 1"/>
    <property type="match status" value="1"/>
</dbReference>